<keyword evidence="2" id="KW-0732">Signal</keyword>
<gene>
    <name evidence="4" type="ORF">VSS16_11190</name>
</gene>
<feature type="compositionally biased region" description="Low complexity" evidence="1">
    <location>
        <begin position="212"/>
        <end position="226"/>
    </location>
</feature>
<dbReference type="RefSeq" id="WP_376732149.1">
    <property type="nucleotide sequence ID" value="NZ_JAYMRP010000007.1"/>
</dbReference>
<dbReference type="Proteomes" id="UP001585080">
    <property type="component" value="Unassembled WGS sequence"/>
</dbReference>
<evidence type="ECO:0000256" key="1">
    <source>
        <dbReference type="SAM" id="MobiDB-lite"/>
    </source>
</evidence>
<evidence type="ECO:0000313" key="5">
    <source>
        <dbReference type="Proteomes" id="UP001585080"/>
    </source>
</evidence>
<keyword evidence="5" id="KW-1185">Reference proteome</keyword>
<evidence type="ECO:0000313" key="4">
    <source>
        <dbReference type="EMBL" id="MFB8773289.1"/>
    </source>
</evidence>
<dbReference type="InterPro" id="IPR046542">
    <property type="entry name" value="DUF6801"/>
</dbReference>
<feature type="compositionally biased region" description="Basic and acidic residues" evidence="1">
    <location>
        <begin position="230"/>
        <end position="240"/>
    </location>
</feature>
<feature type="region of interest" description="Disordered" evidence="1">
    <location>
        <begin position="204"/>
        <end position="267"/>
    </location>
</feature>
<feature type="domain" description="DUF6801" evidence="3">
    <location>
        <begin position="44"/>
        <end position="190"/>
    </location>
</feature>
<organism evidence="4 5">
    <name type="scientific">Streptomyces broussonetiae</name>
    <dbReference type="NCBI Taxonomy" id="2686304"/>
    <lineage>
        <taxon>Bacteria</taxon>
        <taxon>Bacillati</taxon>
        <taxon>Actinomycetota</taxon>
        <taxon>Actinomycetes</taxon>
        <taxon>Kitasatosporales</taxon>
        <taxon>Streptomycetaceae</taxon>
        <taxon>Streptomyces</taxon>
    </lineage>
</organism>
<feature type="chain" id="PRO_5046240266" evidence="2">
    <location>
        <begin position="33"/>
        <end position="515"/>
    </location>
</feature>
<accession>A0ABV5E8W9</accession>
<protein>
    <submittedName>
        <fullName evidence="4">DUF6801 domain-containing protein</fullName>
    </submittedName>
</protein>
<name>A0ABV5E8W9_9ACTN</name>
<dbReference type="EMBL" id="JAYMRP010000007">
    <property type="protein sequence ID" value="MFB8773289.1"/>
    <property type="molecule type" value="Genomic_DNA"/>
</dbReference>
<proteinExistence type="predicted"/>
<feature type="region of interest" description="Disordered" evidence="1">
    <location>
        <begin position="118"/>
        <end position="150"/>
    </location>
</feature>
<feature type="signal peptide" evidence="2">
    <location>
        <begin position="1"/>
        <end position="32"/>
    </location>
</feature>
<evidence type="ECO:0000256" key="2">
    <source>
        <dbReference type="SAM" id="SignalP"/>
    </source>
</evidence>
<evidence type="ECO:0000259" key="3">
    <source>
        <dbReference type="Pfam" id="PF20611"/>
    </source>
</evidence>
<dbReference type="Pfam" id="PF20611">
    <property type="entry name" value="DUF6801"/>
    <property type="match status" value="1"/>
</dbReference>
<comment type="caution">
    <text evidence="4">The sequence shown here is derived from an EMBL/GenBank/DDBJ whole genome shotgun (WGS) entry which is preliminary data.</text>
</comment>
<sequence length="515" mass="53099">MRGPRPARTRARSATIAAFTVLAATVPAGALAASAQEVDTALPYVCDLPSGPRPATVRVLATLPDRVAAGEPVQPADVTTTVELPPEAVADLTALGAADTLAATRLTVGVAQHDATAEATWRGTADPAPVPESGPLTLTATGDVPSMTAQRDGDLTLTAGKLAVDLALTTADGTATEPAALTVDCALAQDAPDGGRLAVVPVVGAEPSPGTEAPSDSPSASPSASEAPEEPERQGDRAPTIDESAPGGSPADAQAPPCRYDDQRPATPDSLNAYITGYSNVRKLDGASVIPLTCSLLERTRSDFEMLPDGSGALIINAAEGELRTEGERRVGAFEATFLTFGFTPTTATMVLEQTGPMTVDSLGFMDFSTFFTYLDTYVRLPVVLRVISLEVNGTPLDVGPDCRTETSLSSTDPEPDEFPGDHMVLYGRGEMPPGEPVVGYQLTSGGPLTGEFTIPAFTGCGTGGEDLDPLLTASVSGPGNYTKQIQGQTCAPLVFNPAECTEDLQPLQVPAPQR</sequence>
<reference evidence="4 5" key="1">
    <citation type="submission" date="2024-01" db="EMBL/GenBank/DDBJ databases">
        <title>Genome mining of biosynthetic gene clusters to explore secondary metabolites of Streptomyces sp.</title>
        <authorList>
            <person name="Baig A."/>
            <person name="Ajitkumar Shintre N."/>
            <person name="Kumar H."/>
            <person name="Anbarasu A."/>
            <person name="Ramaiah S."/>
        </authorList>
    </citation>
    <scope>NUCLEOTIDE SEQUENCE [LARGE SCALE GENOMIC DNA]</scope>
    <source>
        <strain evidence="4 5">A57</strain>
    </source>
</reference>